<feature type="domain" description="RNA polymerase N-terminal" evidence="15">
    <location>
        <begin position="236"/>
        <end position="515"/>
    </location>
</feature>
<evidence type="ECO:0000256" key="14">
    <source>
        <dbReference type="SAM" id="MobiDB-lite"/>
    </source>
</evidence>
<keyword evidence="4 12" id="KW-0240">DNA-directed RNA polymerase</keyword>
<evidence type="ECO:0000256" key="6">
    <source>
        <dbReference type="ARBA" id="ARBA00022695"/>
    </source>
</evidence>
<feature type="binding site" evidence="12">
    <location>
        <position position="906"/>
    </location>
    <ligand>
        <name>Zn(2+)</name>
        <dbReference type="ChEBI" id="CHEBI:29105"/>
        <label>2</label>
    </ligand>
</feature>
<dbReference type="Gene3D" id="1.10.40.90">
    <property type="match status" value="1"/>
</dbReference>
<dbReference type="Gene3D" id="4.10.860.120">
    <property type="entry name" value="RNA polymerase II, clamp domain"/>
    <property type="match status" value="1"/>
</dbReference>
<dbReference type="GO" id="GO:0000428">
    <property type="term" value="C:DNA-directed RNA polymerase complex"/>
    <property type="evidence" value="ECO:0007669"/>
    <property type="project" value="UniProtKB-KW"/>
</dbReference>
<dbReference type="FunFam" id="4.10.860.120:FF:000001">
    <property type="entry name" value="DNA-directed RNA polymerase subunit beta"/>
    <property type="match status" value="1"/>
</dbReference>
<dbReference type="Pfam" id="PF05000">
    <property type="entry name" value="RNA_pol_Rpb1_4"/>
    <property type="match status" value="1"/>
</dbReference>
<comment type="subunit">
    <text evidence="12">The RNAP catalytic core consists of 2 alpha, 1 beta, 1 beta' and 1 omega subunit. When a sigma factor is associated with the core the holoenzyme is formed, which can initiate transcription.</text>
</comment>
<dbReference type="GO" id="GO:0006351">
    <property type="term" value="P:DNA-templated transcription"/>
    <property type="evidence" value="ECO:0007669"/>
    <property type="project" value="UniProtKB-UniRule"/>
</dbReference>
<sequence>MNELTKFTNQLAKPETFDEIQIGIASPERIRSWSFGEIKKPETINYRTFKPERDGLFCARIFGPVKDYECLCGKYKRMKYKGVVCEKCGVEVTVTKVRRERMGHIELAAPVAHIWFLKSLPSRIGLLLDMQLKQLERVLYFESYIVTEPGLTALEKHQLLTEDELLEAQDEYGEDAFSAAIGAEAVKTMLMDLDLEQEKEDLLEELATTKSKLKPAKIIKRLKVVESFIESGNRPEWMILEVVPVIPPELRPLVPLDGGRFATSDLNDLYRRVINRNNRLKRLMELRAPDIIVRNEKRMLQEAVDALFDNGRRGRVITGANKRPLKSLSDMLKGKQGRFRQNLLGKRVDYSGRSVIVTGPELKLHQCGLPKKMALELFKPFIYARLDAKGLSMTLKQAKKWVEKERKEVWDILDEVIREHPVLLNRAPTLHRLGIQAFEPVLIEGKAIQLHPLVCAAFNADFDGDQMAVHVPLSLEAQLEARVLMMSTNNILSPANGKPIIVPSQDMVLGLYYLSMERQEKKPEYVDGDKKGEKHERLPMFADMAEVHQALEVKSVTLHSKIMARVPQADENGKVEMKRFVTTPGRMLIGECLPKNHKVPFDIVNRLLTKKDIADVIDEVYRHTGQKDTVLFADAIMVLGFRHAFKAGISFGKDDMIIPDSKEKMVEDTKALVADYEQQYQDGLITQQEKYNKVIDAWSQCGDRVADAMMEEIKSQPIDKDGKEAQINSIYMMSHSGARGSPAQMKQLAGMRGLMAKPSGEIIENPIISNFKEGLNVLEYFNSTHGARKGLADTALKTANSGYLTRRLVDVSQDCVIVEEDCKTDNALEMRAIVQGGSVIASLGERILGRTVAEDIVNAATDEVIAKAGTLVDEPMVRVIEDAEVQVAKIRSPLVCEAKQGVCATCYGRDLARGTPVNIGEAVGVIAAQSIGEPGTQLTMRTFHIGGAAQLNETSHLEAVSDGKVVYRDMPTITDKKGRILSLARNGELAVIDAEGREREIHKVPYGTVLMHKDGGKVKEGDRLAEWDPFSLPIITEQSGVVRFQDLVDTQTMEERVDDATGIAQRVVTELKTAGRKKEDLRPRLTLFNDAGDDSEAARYMLAPGTVLSVEDGQEVQAGDILARASREAAKTRDITGGLPRVAELFEARVPKDNAIIAKISGKIEFVREYKAKRKIAIVPEEGDPVEYLIPKTKIIDVQEGDFVKKGDTLISGSPNPHDILDVLGIEALAEYLVNEIQEVYRLQGVKINDKHIEVIVRQMLQKVEITDGGDTVLLPGEQVDLEELNETNAKLAKNKEPAKGTPILLGITKASLQTRSFISAASFQETTRVLTQASVEGKKDTLVGLKENVIVGRLIPAGTGAGMNRMRVTASSRDAALRAQWKKAQEAIIAANTAEEEHEAELAQGPEAAIGDDPLAAMEGETHGTDADAGDYLNEEAKDGE</sequence>
<dbReference type="GO" id="GO:0003899">
    <property type="term" value="F:DNA-directed RNA polymerase activity"/>
    <property type="evidence" value="ECO:0007669"/>
    <property type="project" value="UniProtKB-UniRule"/>
</dbReference>
<dbReference type="InterPro" id="IPR045867">
    <property type="entry name" value="DNA-dir_RpoC_beta_prime"/>
</dbReference>
<evidence type="ECO:0000313" key="17">
    <source>
        <dbReference type="Proteomes" id="UP000824927"/>
    </source>
</evidence>
<protein>
    <recommendedName>
        <fullName evidence="12">DNA-directed RNA polymerase subunit beta'</fullName>
        <shortName evidence="12">RNAP subunit beta'</shortName>
        <ecNumber evidence="12">2.7.7.6</ecNumber>
    </recommendedName>
    <alternativeName>
        <fullName evidence="12">RNA polymerase subunit beta'</fullName>
    </alternativeName>
    <alternativeName>
        <fullName evidence="12">Transcriptase subunit beta'</fullName>
    </alternativeName>
</protein>
<feature type="binding site" evidence="12">
    <location>
        <position position="896"/>
    </location>
    <ligand>
        <name>Zn(2+)</name>
        <dbReference type="ChEBI" id="CHEBI:29105"/>
        <label>2</label>
    </ligand>
</feature>
<evidence type="ECO:0000256" key="9">
    <source>
        <dbReference type="ARBA" id="ARBA00022842"/>
    </source>
</evidence>
<dbReference type="SMART" id="SM00663">
    <property type="entry name" value="RPOLA_N"/>
    <property type="match status" value="1"/>
</dbReference>
<dbReference type="NCBIfam" id="TIGR02386">
    <property type="entry name" value="rpoC_TIGR"/>
    <property type="match status" value="1"/>
</dbReference>
<reference evidence="16" key="1">
    <citation type="submission" date="2021-06" db="EMBL/GenBank/DDBJ databases">
        <title>50 bacteria genomes isolated from Dapeng, Shenzhen, China.</title>
        <authorList>
            <person name="Zheng W."/>
            <person name="Yu S."/>
            <person name="Huang Y."/>
        </authorList>
    </citation>
    <scope>NUCLEOTIDE SEQUENCE</scope>
    <source>
        <strain evidence="16">DP4N28-2</strain>
    </source>
</reference>
<dbReference type="InterPro" id="IPR042102">
    <property type="entry name" value="RNA_pol_Rpb1_3_sf"/>
</dbReference>
<organism evidence="16 17">
    <name type="scientific">Qipengyuania aquimaris</name>
    <dbReference type="NCBI Taxonomy" id="255984"/>
    <lineage>
        <taxon>Bacteria</taxon>
        <taxon>Pseudomonadati</taxon>
        <taxon>Pseudomonadota</taxon>
        <taxon>Alphaproteobacteria</taxon>
        <taxon>Sphingomonadales</taxon>
        <taxon>Erythrobacteraceae</taxon>
        <taxon>Qipengyuania</taxon>
    </lineage>
</organism>
<feature type="binding site" evidence="12">
    <location>
        <position position="88"/>
    </location>
    <ligand>
        <name>Zn(2+)</name>
        <dbReference type="ChEBI" id="CHEBI:29105"/>
        <label>1</label>
    </ligand>
</feature>
<dbReference type="Gene3D" id="2.40.50.100">
    <property type="match status" value="3"/>
</dbReference>
<comment type="caution">
    <text evidence="16">The sequence shown here is derived from an EMBL/GenBank/DDBJ whole genome shotgun (WGS) entry which is preliminary data.</text>
</comment>
<dbReference type="InterPro" id="IPR007080">
    <property type="entry name" value="RNA_pol_Rpb1_1"/>
</dbReference>
<dbReference type="CDD" id="cd01609">
    <property type="entry name" value="RNAP_beta'_N"/>
    <property type="match status" value="1"/>
</dbReference>
<dbReference type="EMBL" id="JAHVKP010000001">
    <property type="protein sequence ID" value="MBY6216736.1"/>
    <property type="molecule type" value="Genomic_DNA"/>
</dbReference>
<dbReference type="CDD" id="cd02655">
    <property type="entry name" value="RNAP_beta'_C"/>
    <property type="match status" value="1"/>
</dbReference>
<comment type="similarity">
    <text evidence="3">In the C-terminal section; belongs to the RNA polymerase beta' chain family.</text>
</comment>
<dbReference type="Pfam" id="PF00623">
    <property type="entry name" value="RNA_pol_Rpb1_2"/>
    <property type="match status" value="1"/>
</dbReference>
<dbReference type="SUPFAM" id="SSF64484">
    <property type="entry name" value="beta and beta-prime subunits of DNA dependent RNA-polymerase"/>
    <property type="match status" value="1"/>
</dbReference>
<dbReference type="Gene3D" id="1.10.274.100">
    <property type="entry name" value="RNA polymerase Rpb1, domain 3"/>
    <property type="match status" value="1"/>
</dbReference>
<evidence type="ECO:0000259" key="15">
    <source>
        <dbReference type="SMART" id="SM00663"/>
    </source>
</evidence>
<dbReference type="PANTHER" id="PTHR19376">
    <property type="entry name" value="DNA-DIRECTED RNA POLYMERASE"/>
    <property type="match status" value="1"/>
</dbReference>
<feature type="binding site" evidence="12">
    <location>
        <position position="70"/>
    </location>
    <ligand>
        <name>Zn(2+)</name>
        <dbReference type="ChEBI" id="CHEBI:29105"/>
        <label>1</label>
    </ligand>
</feature>
<comment type="catalytic activity">
    <reaction evidence="11 12 13">
        <text>RNA(n) + a ribonucleoside 5'-triphosphate = RNA(n+1) + diphosphate</text>
        <dbReference type="Rhea" id="RHEA:21248"/>
        <dbReference type="Rhea" id="RHEA-COMP:14527"/>
        <dbReference type="Rhea" id="RHEA-COMP:17342"/>
        <dbReference type="ChEBI" id="CHEBI:33019"/>
        <dbReference type="ChEBI" id="CHEBI:61557"/>
        <dbReference type="ChEBI" id="CHEBI:140395"/>
        <dbReference type="EC" id="2.7.7.6"/>
    </reaction>
</comment>
<evidence type="ECO:0000256" key="5">
    <source>
        <dbReference type="ARBA" id="ARBA00022679"/>
    </source>
</evidence>
<dbReference type="Gene3D" id="1.10.150.390">
    <property type="match status" value="1"/>
</dbReference>
<dbReference type="HAMAP" id="MF_01322">
    <property type="entry name" value="RNApol_bact_RpoC"/>
    <property type="match status" value="1"/>
</dbReference>
<dbReference type="InterPro" id="IPR000722">
    <property type="entry name" value="RNA_pol_asu"/>
</dbReference>
<feature type="binding site" evidence="12">
    <location>
        <position position="822"/>
    </location>
    <ligand>
        <name>Zn(2+)</name>
        <dbReference type="ChEBI" id="CHEBI:29105"/>
        <label>2</label>
    </ligand>
</feature>
<dbReference type="FunFam" id="1.10.132.30:FF:000003">
    <property type="entry name" value="DNA-directed RNA polymerase subunit beta"/>
    <property type="match status" value="1"/>
</dbReference>
<dbReference type="RefSeq" id="WP_222404047.1">
    <property type="nucleotide sequence ID" value="NZ_JAHVKP010000001.1"/>
</dbReference>
<feature type="binding site" evidence="12">
    <location>
        <position position="903"/>
    </location>
    <ligand>
        <name>Zn(2+)</name>
        <dbReference type="ChEBI" id="CHEBI:29105"/>
        <label>2</label>
    </ligand>
</feature>
<evidence type="ECO:0000256" key="8">
    <source>
        <dbReference type="ARBA" id="ARBA00022833"/>
    </source>
</evidence>
<dbReference type="InterPro" id="IPR006592">
    <property type="entry name" value="RNA_pol_N"/>
</dbReference>
<gene>
    <name evidence="12 16" type="primary">rpoC</name>
    <name evidence="16" type="ORF">KUV31_00090</name>
</gene>
<dbReference type="Proteomes" id="UP000824927">
    <property type="component" value="Unassembled WGS sequence"/>
</dbReference>
<evidence type="ECO:0000256" key="13">
    <source>
        <dbReference type="RuleBase" id="RU004279"/>
    </source>
</evidence>
<dbReference type="InterPro" id="IPR044893">
    <property type="entry name" value="RNA_pol_Rpb1_clamp_domain"/>
</dbReference>
<keyword evidence="7 12" id="KW-0479">Metal-binding</keyword>
<keyword evidence="5 12" id="KW-0808">Transferase</keyword>
<dbReference type="GO" id="GO:0003677">
    <property type="term" value="F:DNA binding"/>
    <property type="evidence" value="ECO:0007669"/>
    <property type="project" value="UniProtKB-UniRule"/>
</dbReference>
<accession>A0A9Q3RYD9</accession>
<dbReference type="PANTHER" id="PTHR19376:SF54">
    <property type="entry name" value="DNA-DIRECTED RNA POLYMERASE SUBUNIT BETA"/>
    <property type="match status" value="1"/>
</dbReference>
<evidence type="ECO:0000256" key="10">
    <source>
        <dbReference type="ARBA" id="ARBA00023163"/>
    </source>
</evidence>
<dbReference type="Pfam" id="PF04998">
    <property type="entry name" value="RNA_pol_Rpb1_5"/>
    <property type="match status" value="1"/>
</dbReference>
<dbReference type="Gene3D" id="2.40.40.20">
    <property type="match status" value="1"/>
</dbReference>
<feature type="region of interest" description="Disordered" evidence="14">
    <location>
        <begin position="1402"/>
        <end position="1442"/>
    </location>
</feature>
<comment type="similarity">
    <text evidence="1 12 13">Belongs to the RNA polymerase beta' chain family.</text>
</comment>
<comment type="function">
    <text evidence="12 13">DNA-dependent RNA polymerase catalyzes the transcription of DNA into RNA using the four ribonucleoside triphosphates as substrates.</text>
</comment>
<dbReference type="InterPro" id="IPR038120">
    <property type="entry name" value="Rpb1_funnel_sf"/>
</dbReference>
<comment type="cofactor">
    <cofactor evidence="12">
        <name>Zn(2+)</name>
        <dbReference type="ChEBI" id="CHEBI:29105"/>
    </cofactor>
    <text evidence="12">Binds 2 Zn(2+) ions per subunit.</text>
</comment>
<dbReference type="GO" id="GO:0000287">
    <property type="term" value="F:magnesium ion binding"/>
    <property type="evidence" value="ECO:0007669"/>
    <property type="project" value="UniProtKB-UniRule"/>
</dbReference>
<dbReference type="Gene3D" id="1.10.1790.20">
    <property type="match status" value="1"/>
</dbReference>
<dbReference type="InterPro" id="IPR007066">
    <property type="entry name" value="RNA_pol_Rpb1_3"/>
</dbReference>
<evidence type="ECO:0000313" key="16">
    <source>
        <dbReference type="EMBL" id="MBY6216736.1"/>
    </source>
</evidence>
<evidence type="ECO:0000256" key="11">
    <source>
        <dbReference type="ARBA" id="ARBA00048552"/>
    </source>
</evidence>
<name>A0A9Q3RYD9_9SPHN</name>
<comment type="cofactor">
    <cofactor evidence="12">
        <name>Mg(2+)</name>
        <dbReference type="ChEBI" id="CHEBI:18420"/>
    </cofactor>
    <text evidence="12">Binds 1 Mg(2+) ion per subunit.</text>
</comment>
<dbReference type="Gene3D" id="1.10.132.30">
    <property type="match status" value="1"/>
</dbReference>
<dbReference type="Pfam" id="PF04997">
    <property type="entry name" value="RNA_pol_Rpb1_1"/>
    <property type="match status" value="1"/>
</dbReference>
<feature type="binding site" evidence="12">
    <location>
        <position position="72"/>
    </location>
    <ligand>
        <name>Zn(2+)</name>
        <dbReference type="ChEBI" id="CHEBI:29105"/>
        <label>1</label>
    </ligand>
</feature>
<evidence type="ECO:0000256" key="2">
    <source>
        <dbReference type="ARBA" id="ARBA00007616"/>
    </source>
</evidence>
<dbReference type="InterPro" id="IPR007083">
    <property type="entry name" value="RNA_pol_Rpb1_4"/>
</dbReference>
<feature type="binding site" evidence="12">
    <location>
        <position position="461"/>
    </location>
    <ligand>
        <name>Mg(2+)</name>
        <dbReference type="ChEBI" id="CHEBI:18420"/>
    </ligand>
</feature>
<proteinExistence type="inferred from homology"/>
<feature type="binding site" evidence="12">
    <location>
        <position position="85"/>
    </location>
    <ligand>
        <name>Zn(2+)</name>
        <dbReference type="ChEBI" id="CHEBI:29105"/>
        <label>1</label>
    </ligand>
</feature>
<evidence type="ECO:0000256" key="7">
    <source>
        <dbReference type="ARBA" id="ARBA00022723"/>
    </source>
</evidence>
<feature type="binding site" evidence="12">
    <location>
        <position position="465"/>
    </location>
    <ligand>
        <name>Mg(2+)</name>
        <dbReference type="ChEBI" id="CHEBI:18420"/>
    </ligand>
</feature>
<dbReference type="GO" id="GO:0008270">
    <property type="term" value="F:zinc ion binding"/>
    <property type="evidence" value="ECO:0007669"/>
    <property type="project" value="UniProtKB-UniRule"/>
</dbReference>
<evidence type="ECO:0000256" key="12">
    <source>
        <dbReference type="HAMAP-Rule" id="MF_01322"/>
    </source>
</evidence>
<dbReference type="EC" id="2.7.7.6" evidence="12"/>
<comment type="similarity">
    <text evidence="2">In the N-terminal section; belongs to the RNA polymerase beta chain family.</text>
</comment>
<dbReference type="Pfam" id="PF04983">
    <property type="entry name" value="RNA_pol_Rpb1_3"/>
    <property type="match status" value="1"/>
</dbReference>
<evidence type="ECO:0000256" key="3">
    <source>
        <dbReference type="ARBA" id="ARBA00009839"/>
    </source>
</evidence>
<keyword evidence="9 12" id="KW-0460">Magnesium</keyword>
<evidence type="ECO:0000256" key="1">
    <source>
        <dbReference type="ARBA" id="ARBA00006460"/>
    </source>
</evidence>
<dbReference type="InterPro" id="IPR007081">
    <property type="entry name" value="RNA_pol_Rpb1_5"/>
</dbReference>
<dbReference type="InterPro" id="IPR012754">
    <property type="entry name" value="DNA-dir_RpoC_beta_prime_bact"/>
</dbReference>
<keyword evidence="6 12" id="KW-0548">Nucleotidyltransferase</keyword>
<feature type="binding site" evidence="12">
    <location>
        <position position="463"/>
    </location>
    <ligand>
        <name>Mg(2+)</name>
        <dbReference type="ChEBI" id="CHEBI:18420"/>
    </ligand>
</feature>
<evidence type="ECO:0000256" key="4">
    <source>
        <dbReference type="ARBA" id="ARBA00022478"/>
    </source>
</evidence>
<keyword evidence="8 12" id="KW-0862">Zinc</keyword>
<keyword evidence="10 12" id="KW-0804">Transcription</keyword>